<reference evidence="2 3" key="1">
    <citation type="submission" date="2018-12" db="EMBL/GenBank/DDBJ databases">
        <authorList>
            <person name="Criscuolo A."/>
        </authorList>
    </citation>
    <scope>NUCLEOTIDE SEQUENCE [LARGE SCALE GENOMIC DNA]</scope>
    <source>
        <strain evidence="2">ACIP1116281</strain>
    </source>
</reference>
<feature type="transmembrane region" description="Helical" evidence="1">
    <location>
        <begin position="82"/>
        <end position="102"/>
    </location>
</feature>
<sequence>MRRYMLFAGIAAPIVYVATVLVGGDITPGYDHLSQPVSALFETGAVYATPISAAFVAYNMLLLVFGVGLLVSGRMDHRILQVGAVMILFNGLFGVLIELAPMDAQGTPATVPGIVHMVLAGLLVLTCIAALGAMAWGWRARRQYPTFTRTTLALLAVMLVSGALAAMASAQSLPLMGLYQRLTIGSYLIWIAALATIEARATR</sequence>
<feature type="transmembrane region" description="Helical" evidence="1">
    <location>
        <begin position="150"/>
        <end position="172"/>
    </location>
</feature>
<dbReference type="EMBL" id="UZWD01000038">
    <property type="protein sequence ID" value="VDS06029.1"/>
    <property type="molecule type" value="Genomic_DNA"/>
</dbReference>
<dbReference type="AlphaFoldDB" id="A0A447IEZ9"/>
<evidence type="ECO:0000256" key="1">
    <source>
        <dbReference type="SAM" id="Phobius"/>
    </source>
</evidence>
<dbReference type="OrthoDB" id="679392at2"/>
<gene>
    <name evidence="2" type="ORF">DEVEQU_03177</name>
</gene>
<evidence type="ECO:0000313" key="2">
    <source>
        <dbReference type="EMBL" id="VDS06029.1"/>
    </source>
</evidence>
<keyword evidence="1" id="KW-1133">Transmembrane helix</keyword>
<dbReference type="Proteomes" id="UP000268844">
    <property type="component" value="Unassembled WGS sequence"/>
</dbReference>
<keyword evidence="3" id="KW-1185">Reference proteome</keyword>
<evidence type="ECO:0000313" key="3">
    <source>
        <dbReference type="Proteomes" id="UP000268844"/>
    </source>
</evidence>
<dbReference type="RefSeq" id="WP_126151544.1">
    <property type="nucleotide sequence ID" value="NZ_JBHTMH010000001.1"/>
</dbReference>
<name>A0A447IEZ9_9HYPH</name>
<organism evidence="2 3">
    <name type="scientific">Devosia equisanguinis</name>
    <dbReference type="NCBI Taxonomy" id="2490941"/>
    <lineage>
        <taxon>Bacteria</taxon>
        <taxon>Pseudomonadati</taxon>
        <taxon>Pseudomonadota</taxon>
        <taxon>Alphaproteobacteria</taxon>
        <taxon>Hyphomicrobiales</taxon>
        <taxon>Devosiaceae</taxon>
        <taxon>Devosia</taxon>
    </lineage>
</organism>
<feature type="transmembrane region" description="Helical" evidence="1">
    <location>
        <begin position="178"/>
        <end position="197"/>
    </location>
</feature>
<feature type="transmembrane region" description="Helical" evidence="1">
    <location>
        <begin position="114"/>
        <end position="138"/>
    </location>
</feature>
<feature type="transmembrane region" description="Helical" evidence="1">
    <location>
        <begin position="47"/>
        <end position="70"/>
    </location>
</feature>
<keyword evidence="1" id="KW-0812">Transmembrane</keyword>
<dbReference type="InterPro" id="IPR009339">
    <property type="entry name" value="DUF998"/>
</dbReference>
<evidence type="ECO:0008006" key="4">
    <source>
        <dbReference type="Google" id="ProtNLM"/>
    </source>
</evidence>
<dbReference type="Pfam" id="PF06197">
    <property type="entry name" value="DUF998"/>
    <property type="match status" value="1"/>
</dbReference>
<protein>
    <recommendedName>
        <fullName evidence="4">DUF998 domain-containing protein</fullName>
    </recommendedName>
</protein>
<proteinExistence type="predicted"/>
<keyword evidence="1" id="KW-0472">Membrane</keyword>
<accession>A0A447IEZ9</accession>